<dbReference type="WBParaSite" id="PDA_v2.g24576.t1">
    <property type="protein sequence ID" value="PDA_v2.g24576.t1"/>
    <property type="gene ID" value="PDA_v2.g24576"/>
</dbReference>
<name>A0A914Q6G5_9BILA</name>
<dbReference type="AlphaFoldDB" id="A0A914Q6G5"/>
<organism evidence="1 2">
    <name type="scientific">Panagrolaimus davidi</name>
    <dbReference type="NCBI Taxonomy" id="227884"/>
    <lineage>
        <taxon>Eukaryota</taxon>
        <taxon>Metazoa</taxon>
        <taxon>Ecdysozoa</taxon>
        <taxon>Nematoda</taxon>
        <taxon>Chromadorea</taxon>
        <taxon>Rhabditida</taxon>
        <taxon>Tylenchina</taxon>
        <taxon>Panagrolaimomorpha</taxon>
        <taxon>Panagrolaimoidea</taxon>
        <taxon>Panagrolaimidae</taxon>
        <taxon>Panagrolaimus</taxon>
    </lineage>
</organism>
<evidence type="ECO:0000313" key="2">
    <source>
        <dbReference type="WBParaSite" id="PDA_v2.g24576.t1"/>
    </source>
</evidence>
<proteinExistence type="predicted"/>
<evidence type="ECO:0000313" key="1">
    <source>
        <dbReference type="Proteomes" id="UP000887578"/>
    </source>
</evidence>
<dbReference type="Proteomes" id="UP000887578">
    <property type="component" value="Unplaced"/>
</dbReference>
<accession>A0A914Q6G5</accession>
<protein>
    <submittedName>
        <fullName evidence="2">Uncharacterized protein</fullName>
    </submittedName>
</protein>
<keyword evidence="1" id="KW-1185">Reference proteome</keyword>
<reference evidence="2" key="1">
    <citation type="submission" date="2022-11" db="UniProtKB">
        <authorList>
            <consortium name="WormBaseParasite"/>
        </authorList>
    </citation>
    <scope>IDENTIFICATION</scope>
</reference>
<sequence length="103" mass="12042">MTTWSLNEQKYFQGSPLYWQYLNIFFTNPNSNNEPFEIDFLDGSGTYGLQVWINQTYVIYRTVLYAFLPMVINQGRIFENDYGSLFDPVNNPCFDSVFGGNSF</sequence>